<evidence type="ECO:0000256" key="3">
    <source>
        <dbReference type="SAM" id="MobiDB-lite"/>
    </source>
</evidence>
<dbReference type="Proteomes" id="UP001379533">
    <property type="component" value="Chromosome"/>
</dbReference>
<feature type="chain" id="PRO_5045113190" evidence="4">
    <location>
        <begin position="25"/>
        <end position="503"/>
    </location>
</feature>
<evidence type="ECO:0000259" key="5">
    <source>
        <dbReference type="Pfam" id="PF01103"/>
    </source>
</evidence>
<feature type="compositionally biased region" description="Basic and acidic residues" evidence="3">
    <location>
        <begin position="88"/>
        <end position="97"/>
    </location>
</feature>
<evidence type="ECO:0000256" key="1">
    <source>
        <dbReference type="ARBA" id="ARBA00004370"/>
    </source>
</evidence>
<keyword evidence="7" id="KW-1185">Reference proteome</keyword>
<protein>
    <submittedName>
        <fullName evidence="6">BamA/TamA family outer membrane protein</fullName>
    </submittedName>
</protein>
<dbReference type="InterPro" id="IPR000184">
    <property type="entry name" value="Bac_surfAg_D15"/>
</dbReference>
<gene>
    <name evidence="6" type="ORF">LZC95_42760</name>
</gene>
<feature type="compositionally biased region" description="Pro residues" evidence="3">
    <location>
        <begin position="28"/>
        <end position="42"/>
    </location>
</feature>
<dbReference type="EMBL" id="CP089982">
    <property type="protein sequence ID" value="WXA93162.1"/>
    <property type="molecule type" value="Genomic_DNA"/>
</dbReference>
<evidence type="ECO:0000256" key="4">
    <source>
        <dbReference type="SAM" id="SignalP"/>
    </source>
</evidence>
<reference evidence="6 7" key="1">
    <citation type="submission" date="2021-12" db="EMBL/GenBank/DDBJ databases">
        <title>Discovery of the Pendulisporaceae a myxobacterial family with distinct sporulation behavior and unique specialized metabolism.</title>
        <authorList>
            <person name="Garcia R."/>
            <person name="Popoff A."/>
            <person name="Bader C.D."/>
            <person name="Loehr J."/>
            <person name="Walesch S."/>
            <person name="Walt C."/>
            <person name="Boldt J."/>
            <person name="Bunk B."/>
            <person name="Haeckl F.J.F.P.J."/>
            <person name="Gunesch A.P."/>
            <person name="Birkelbach J."/>
            <person name="Nuebel U."/>
            <person name="Pietschmann T."/>
            <person name="Bach T."/>
            <person name="Mueller R."/>
        </authorList>
    </citation>
    <scope>NUCLEOTIDE SEQUENCE [LARGE SCALE GENOMIC DNA]</scope>
    <source>
        <strain evidence="6 7">MSr12523</strain>
    </source>
</reference>
<dbReference type="RefSeq" id="WP_394843759.1">
    <property type="nucleotide sequence ID" value="NZ_CP089982.1"/>
</dbReference>
<proteinExistence type="predicted"/>
<dbReference type="Gene3D" id="2.40.160.50">
    <property type="entry name" value="membrane protein fhac: a member of the omp85/tpsb transporter family"/>
    <property type="match status" value="1"/>
</dbReference>
<accession>A0ABZ2K3E3</accession>
<name>A0ABZ2K3E3_9BACT</name>
<feature type="domain" description="Bacterial surface antigen (D15)" evidence="5">
    <location>
        <begin position="203"/>
        <end position="446"/>
    </location>
</feature>
<keyword evidence="2" id="KW-0472">Membrane</keyword>
<dbReference type="Pfam" id="PF01103">
    <property type="entry name" value="Omp85"/>
    <property type="match status" value="1"/>
</dbReference>
<comment type="subcellular location">
    <subcellularLocation>
        <location evidence="1">Membrane</location>
    </subcellularLocation>
</comment>
<feature type="compositionally biased region" description="Basic and acidic residues" evidence="3">
    <location>
        <begin position="43"/>
        <end position="78"/>
    </location>
</feature>
<evidence type="ECO:0000256" key="2">
    <source>
        <dbReference type="ARBA" id="ARBA00023136"/>
    </source>
</evidence>
<feature type="signal peptide" evidence="4">
    <location>
        <begin position="1"/>
        <end position="24"/>
    </location>
</feature>
<evidence type="ECO:0000313" key="6">
    <source>
        <dbReference type="EMBL" id="WXA93162.1"/>
    </source>
</evidence>
<evidence type="ECO:0000313" key="7">
    <source>
        <dbReference type="Proteomes" id="UP001379533"/>
    </source>
</evidence>
<organism evidence="6 7">
    <name type="scientific">Pendulispora brunnea</name>
    <dbReference type="NCBI Taxonomy" id="2905690"/>
    <lineage>
        <taxon>Bacteria</taxon>
        <taxon>Pseudomonadati</taxon>
        <taxon>Myxococcota</taxon>
        <taxon>Myxococcia</taxon>
        <taxon>Myxococcales</taxon>
        <taxon>Sorangiineae</taxon>
        <taxon>Pendulisporaceae</taxon>
        <taxon>Pendulispora</taxon>
    </lineage>
</organism>
<sequence length="503" mass="54730">MKRLLTAVAIGIAALAAGHGEAAAQDPSNPPQTLPTPPTKPTPPDEGKPAKREEKGDAKEKPKGDEKGDAKPKGDKKIPVSYQSPKRPLPDYDGRGDDPTTVGDVAIWVPRLIFSPLYLTSEYLIRRPLGALITGAERAGLPEALYDFFTFGPNHNAGFLPIGFVDFGFNPSVGLFLFWRDAFFKGNEFQIHGTTWGTDWIAAQFVDRITFHNRDTLILQASGIRRPDHAFFGIGPNSLQGDRSRYGRDQVDVSAMVDLHLWRASRLEAGMGVKTVEIYNGHFGGDPNIDQSVAAGRFGVPYGFDRGYTAEYNQLTAALDTRQPRPAPGSGIRVELNALQGNDVRRSPGSGWVKYGGTVGGFYDLNDRGRVVSLSFNTQFADPLGGRDIPFLELVSLGGSNPMRGFFPGRLLGRSAAVLTARYRWPIWIWLDGSIQAAVGNVFDEHLKDFKPSLLRFSGAIGVESVGSPDSSFELLVGMGSETFDHGGQINSFRLSVGSNRGF</sequence>
<feature type="region of interest" description="Disordered" evidence="3">
    <location>
        <begin position="18"/>
        <end position="97"/>
    </location>
</feature>
<keyword evidence="4" id="KW-0732">Signal</keyword>